<evidence type="ECO:0000256" key="1">
    <source>
        <dbReference type="SAM" id="Phobius"/>
    </source>
</evidence>
<organism evidence="2 3">
    <name type="scientific">Bacillus arachidis</name>
    <dbReference type="NCBI Taxonomy" id="2819290"/>
    <lineage>
        <taxon>Bacteria</taxon>
        <taxon>Bacillati</taxon>
        <taxon>Bacillota</taxon>
        <taxon>Bacilli</taxon>
        <taxon>Bacillales</taxon>
        <taxon>Bacillaceae</taxon>
        <taxon>Bacillus</taxon>
    </lineage>
</organism>
<feature type="transmembrane region" description="Helical" evidence="1">
    <location>
        <begin position="21"/>
        <end position="40"/>
    </location>
</feature>
<feature type="transmembrane region" description="Helical" evidence="1">
    <location>
        <begin position="46"/>
        <end position="70"/>
    </location>
</feature>
<keyword evidence="3" id="KW-1185">Reference proteome</keyword>
<comment type="caution">
    <text evidence="2">The sequence shown here is derived from an EMBL/GenBank/DDBJ whole genome shotgun (WGS) entry which is preliminary data.</text>
</comment>
<accession>A0ABS3P3L9</accession>
<gene>
    <name evidence="2" type="ORF">J4P90_21750</name>
</gene>
<dbReference type="RefSeq" id="WP_098303145.1">
    <property type="nucleotide sequence ID" value="NZ_CP127376.1"/>
</dbReference>
<name>A0ABS3P3L9_9BACI</name>
<dbReference type="EMBL" id="JAGDQJ010000029">
    <property type="protein sequence ID" value="MBO1627792.1"/>
    <property type="molecule type" value="Genomic_DNA"/>
</dbReference>
<evidence type="ECO:0000313" key="3">
    <source>
        <dbReference type="Proteomes" id="UP000677611"/>
    </source>
</evidence>
<dbReference type="Proteomes" id="UP000677611">
    <property type="component" value="Unassembled WGS sequence"/>
</dbReference>
<sequence>MKLPKNYFPEQATKEYGSFYVWMRFICIIAFANTVLVLGFGKLNIFTLVVIIFCIPFGFIGVYFAIFHYIRYLRNYMRQK</sequence>
<evidence type="ECO:0000313" key="2">
    <source>
        <dbReference type="EMBL" id="MBO1627792.1"/>
    </source>
</evidence>
<keyword evidence="1" id="KW-1133">Transmembrane helix</keyword>
<keyword evidence="1" id="KW-0472">Membrane</keyword>
<reference evidence="2 3" key="1">
    <citation type="submission" date="2021-03" db="EMBL/GenBank/DDBJ databases">
        <title>Identification of novel Bacillus strains.</title>
        <authorList>
            <person name="Xiao Z."/>
            <person name="Li Y."/>
            <person name="Shen J."/>
        </authorList>
    </citation>
    <scope>NUCLEOTIDE SEQUENCE [LARGE SCALE GENOMIC DNA]</scope>
    <source>
        <strain evidence="2 3">SY8</strain>
    </source>
</reference>
<proteinExistence type="predicted"/>
<protein>
    <submittedName>
        <fullName evidence="2">Uncharacterized protein</fullName>
    </submittedName>
</protein>
<keyword evidence="1" id="KW-0812">Transmembrane</keyword>